<proteinExistence type="predicted"/>
<organism evidence="2 3">
    <name type="scientific">Polyporus arcularius HHB13444</name>
    <dbReference type="NCBI Taxonomy" id="1314778"/>
    <lineage>
        <taxon>Eukaryota</taxon>
        <taxon>Fungi</taxon>
        <taxon>Dikarya</taxon>
        <taxon>Basidiomycota</taxon>
        <taxon>Agaricomycotina</taxon>
        <taxon>Agaricomycetes</taxon>
        <taxon>Polyporales</taxon>
        <taxon>Polyporaceae</taxon>
        <taxon>Polyporus</taxon>
    </lineage>
</organism>
<feature type="region of interest" description="Disordered" evidence="1">
    <location>
        <begin position="79"/>
        <end position="113"/>
    </location>
</feature>
<evidence type="ECO:0000313" key="3">
    <source>
        <dbReference type="Proteomes" id="UP000308197"/>
    </source>
</evidence>
<protein>
    <submittedName>
        <fullName evidence="2">Uncharacterized protein</fullName>
    </submittedName>
</protein>
<reference evidence="2 3" key="1">
    <citation type="journal article" date="2019" name="Nat. Ecol. Evol.">
        <title>Megaphylogeny resolves global patterns of mushroom evolution.</title>
        <authorList>
            <person name="Varga T."/>
            <person name="Krizsan K."/>
            <person name="Foldi C."/>
            <person name="Dima B."/>
            <person name="Sanchez-Garcia M."/>
            <person name="Sanchez-Ramirez S."/>
            <person name="Szollosi G.J."/>
            <person name="Szarkandi J.G."/>
            <person name="Papp V."/>
            <person name="Albert L."/>
            <person name="Andreopoulos W."/>
            <person name="Angelini C."/>
            <person name="Antonin V."/>
            <person name="Barry K.W."/>
            <person name="Bougher N.L."/>
            <person name="Buchanan P."/>
            <person name="Buyck B."/>
            <person name="Bense V."/>
            <person name="Catcheside P."/>
            <person name="Chovatia M."/>
            <person name="Cooper J."/>
            <person name="Damon W."/>
            <person name="Desjardin D."/>
            <person name="Finy P."/>
            <person name="Geml J."/>
            <person name="Haridas S."/>
            <person name="Hughes K."/>
            <person name="Justo A."/>
            <person name="Karasinski D."/>
            <person name="Kautmanova I."/>
            <person name="Kiss B."/>
            <person name="Kocsube S."/>
            <person name="Kotiranta H."/>
            <person name="LaButti K.M."/>
            <person name="Lechner B.E."/>
            <person name="Liimatainen K."/>
            <person name="Lipzen A."/>
            <person name="Lukacs Z."/>
            <person name="Mihaltcheva S."/>
            <person name="Morgado L.N."/>
            <person name="Niskanen T."/>
            <person name="Noordeloos M.E."/>
            <person name="Ohm R.A."/>
            <person name="Ortiz-Santana B."/>
            <person name="Ovrebo C."/>
            <person name="Racz N."/>
            <person name="Riley R."/>
            <person name="Savchenko A."/>
            <person name="Shiryaev A."/>
            <person name="Soop K."/>
            <person name="Spirin V."/>
            <person name="Szebenyi C."/>
            <person name="Tomsovsky M."/>
            <person name="Tulloss R.E."/>
            <person name="Uehling J."/>
            <person name="Grigoriev I.V."/>
            <person name="Vagvolgyi C."/>
            <person name="Papp T."/>
            <person name="Martin F.M."/>
            <person name="Miettinen O."/>
            <person name="Hibbett D.S."/>
            <person name="Nagy L.G."/>
        </authorList>
    </citation>
    <scope>NUCLEOTIDE SEQUENCE [LARGE SCALE GENOMIC DNA]</scope>
    <source>
        <strain evidence="2 3">HHB13444</strain>
    </source>
</reference>
<dbReference type="InParanoid" id="A0A5C3NQ98"/>
<evidence type="ECO:0000256" key="1">
    <source>
        <dbReference type="SAM" id="MobiDB-lite"/>
    </source>
</evidence>
<name>A0A5C3NQ98_9APHY</name>
<evidence type="ECO:0000313" key="2">
    <source>
        <dbReference type="EMBL" id="TFK79212.1"/>
    </source>
</evidence>
<keyword evidence="3" id="KW-1185">Reference proteome</keyword>
<dbReference type="EMBL" id="ML212125">
    <property type="protein sequence ID" value="TFK79212.1"/>
    <property type="molecule type" value="Genomic_DNA"/>
</dbReference>
<dbReference type="AlphaFoldDB" id="A0A5C3NQ98"/>
<dbReference type="Proteomes" id="UP000308197">
    <property type="component" value="Unassembled WGS sequence"/>
</dbReference>
<sequence>MKMPLGRWVSDVRDMPSRRRSLHRRLGRVVRVAPSRVEILVRSRRYRVCPETFERDKTFMRSHSSAGTACYSFAFTSPRPCSSPPPVGPRAADSRRTTGEVATSSLARRNSDPETLRETSLGSWMLTDDWDTIYPELPSVATVLGTDFDLCLSYWVLAYPVLLPSPMVTVAMSSLQVSE</sequence>
<gene>
    <name evidence="2" type="ORF">K466DRAFT_31006</name>
</gene>
<accession>A0A5C3NQ98</accession>